<dbReference type="SUPFAM" id="SSF50978">
    <property type="entry name" value="WD40 repeat-like"/>
    <property type="match status" value="1"/>
</dbReference>
<gene>
    <name evidence="2" type="ORF">PFFCH_04296</name>
</gene>
<organism evidence="2 3">
    <name type="scientific">Plasmodium falciparum FCH/4</name>
    <dbReference type="NCBI Taxonomy" id="1036724"/>
    <lineage>
        <taxon>Eukaryota</taxon>
        <taxon>Sar</taxon>
        <taxon>Alveolata</taxon>
        <taxon>Apicomplexa</taxon>
        <taxon>Aconoidasida</taxon>
        <taxon>Haemosporida</taxon>
        <taxon>Plasmodiidae</taxon>
        <taxon>Plasmodium</taxon>
        <taxon>Plasmodium (Laverania)</taxon>
    </lineage>
</organism>
<keyword evidence="1" id="KW-0472">Membrane</keyword>
<dbReference type="Proteomes" id="UP000030656">
    <property type="component" value="Unassembled WGS sequence"/>
</dbReference>
<keyword evidence="1" id="KW-0812">Transmembrane</keyword>
<reference evidence="2 3" key="2">
    <citation type="submission" date="2013-02" db="EMBL/GenBank/DDBJ databases">
        <title>The Genome Sequence of Plasmodium falciparum FCH/4.</title>
        <authorList>
            <consortium name="The Broad Institute Genome Sequencing Platform"/>
            <consortium name="The Broad Institute Genome Sequencing Center for Infectious Disease"/>
            <person name="Neafsey D."/>
            <person name="Cheeseman I."/>
            <person name="Volkman S."/>
            <person name="Adams J."/>
            <person name="Walker B."/>
            <person name="Young S.K."/>
            <person name="Zeng Q."/>
            <person name="Gargeya S."/>
            <person name="Fitzgerald M."/>
            <person name="Haas B."/>
            <person name="Abouelleil A."/>
            <person name="Alvarado L."/>
            <person name="Arachchi H.M."/>
            <person name="Berlin A.M."/>
            <person name="Chapman S.B."/>
            <person name="Dewar J."/>
            <person name="Goldberg J."/>
            <person name="Griggs A."/>
            <person name="Gujja S."/>
            <person name="Hansen M."/>
            <person name="Howarth C."/>
            <person name="Imamovic A."/>
            <person name="Larimer J."/>
            <person name="McCowan C."/>
            <person name="Murphy C."/>
            <person name="Neiman D."/>
            <person name="Pearson M."/>
            <person name="Priest M."/>
            <person name="Roberts A."/>
            <person name="Saif S."/>
            <person name="Shea T."/>
            <person name="Sisk P."/>
            <person name="Sykes S."/>
            <person name="Wortman J."/>
            <person name="Nusbaum C."/>
            <person name="Birren B."/>
        </authorList>
    </citation>
    <scope>NUCLEOTIDE SEQUENCE [LARGE SCALE GENOMIC DNA]</scope>
    <source>
        <strain evidence="2 3">FCH/4</strain>
    </source>
</reference>
<dbReference type="InterPro" id="IPR015943">
    <property type="entry name" value="WD40/YVTN_repeat-like_dom_sf"/>
</dbReference>
<dbReference type="EMBL" id="KI928025">
    <property type="protein sequence ID" value="ETW28388.1"/>
    <property type="molecule type" value="Genomic_DNA"/>
</dbReference>
<reference evidence="2 3" key="1">
    <citation type="submission" date="2013-02" db="EMBL/GenBank/DDBJ databases">
        <title>The Genome Annotation of Plasmodium falciparum FCH/4.</title>
        <authorList>
            <consortium name="The Broad Institute Genome Sequencing Platform"/>
            <consortium name="The Broad Institute Genome Sequencing Center for Infectious Disease"/>
            <person name="Neafsey D."/>
            <person name="Hoffman S."/>
            <person name="Volkman S."/>
            <person name="Rosenthal P."/>
            <person name="Walker B."/>
            <person name="Young S.K."/>
            <person name="Zeng Q."/>
            <person name="Gargeya S."/>
            <person name="Fitzgerald M."/>
            <person name="Haas B."/>
            <person name="Abouelleil A."/>
            <person name="Allen A.W."/>
            <person name="Alvarado L."/>
            <person name="Arachchi H.M."/>
            <person name="Berlin A.M."/>
            <person name="Chapman S.B."/>
            <person name="Gainer-Dewar J."/>
            <person name="Goldberg J."/>
            <person name="Griggs A."/>
            <person name="Gujja S."/>
            <person name="Hansen M."/>
            <person name="Howarth C."/>
            <person name="Imamovic A."/>
            <person name="Ireland A."/>
            <person name="Larimer J."/>
            <person name="McCowan C."/>
            <person name="Murphy C."/>
            <person name="Pearson M."/>
            <person name="Poon T.W."/>
            <person name="Priest M."/>
            <person name="Roberts A."/>
            <person name="Saif S."/>
            <person name="Shea T."/>
            <person name="Sisk P."/>
            <person name="Sykes S."/>
            <person name="Wortman J."/>
            <person name="Nusbaum C."/>
            <person name="Birren B."/>
        </authorList>
    </citation>
    <scope>NUCLEOTIDE SEQUENCE [LARGE SCALE GENOMIC DNA]</scope>
    <source>
        <strain evidence="2 3">FCH/4</strain>
    </source>
</reference>
<evidence type="ECO:0000313" key="2">
    <source>
        <dbReference type="EMBL" id="ETW28388.1"/>
    </source>
</evidence>
<name>A0A024VJF9_PLAFA</name>
<proteinExistence type="predicted"/>
<keyword evidence="1" id="KW-1133">Transmembrane helix</keyword>
<dbReference type="InterPro" id="IPR036322">
    <property type="entry name" value="WD40_repeat_dom_sf"/>
</dbReference>
<evidence type="ECO:0000256" key="1">
    <source>
        <dbReference type="SAM" id="Phobius"/>
    </source>
</evidence>
<dbReference type="AlphaFoldDB" id="A0A024VJF9"/>
<sequence>MSEEYYKIRKHTKLINKIDCKNYKNNNIIVSASRDGSVKIFDIRTKQEHIMFNKIFFNYLSLKRLTNITQLNHITILFLLYLIIINVLFLHTLDRII</sequence>
<dbReference type="Gene3D" id="2.130.10.10">
    <property type="entry name" value="YVTN repeat-like/Quinoprotein amine dehydrogenase"/>
    <property type="match status" value="1"/>
</dbReference>
<evidence type="ECO:0000313" key="3">
    <source>
        <dbReference type="Proteomes" id="UP000030656"/>
    </source>
</evidence>
<accession>A0A024VJF9</accession>
<protein>
    <submittedName>
        <fullName evidence="2">Uncharacterized protein</fullName>
    </submittedName>
</protein>
<feature type="transmembrane region" description="Helical" evidence="1">
    <location>
        <begin position="71"/>
        <end position="93"/>
    </location>
</feature>